<feature type="non-terminal residue" evidence="1">
    <location>
        <position position="39"/>
    </location>
</feature>
<organism evidence="1">
    <name type="scientific">marine sediment metagenome</name>
    <dbReference type="NCBI Taxonomy" id="412755"/>
    <lineage>
        <taxon>unclassified sequences</taxon>
        <taxon>metagenomes</taxon>
        <taxon>ecological metagenomes</taxon>
    </lineage>
</organism>
<protein>
    <submittedName>
        <fullName evidence="1">Uncharacterized protein</fullName>
    </submittedName>
</protein>
<accession>X1QR07</accession>
<sequence>MKEPEEQIDVKLNYSQNRVVKEACNYCGVNTNHSVLCSA</sequence>
<reference evidence="1" key="1">
    <citation type="journal article" date="2014" name="Front. Microbiol.">
        <title>High frequency of phylogenetically diverse reductive dehalogenase-homologous genes in deep subseafloor sedimentary metagenomes.</title>
        <authorList>
            <person name="Kawai M."/>
            <person name="Futagami T."/>
            <person name="Toyoda A."/>
            <person name="Takaki Y."/>
            <person name="Nishi S."/>
            <person name="Hori S."/>
            <person name="Arai W."/>
            <person name="Tsubouchi T."/>
            <person name="Morono Y."/>
            <person name="Uchiyama I."/>
            <person name="Ito T."/>
            <person name="Fujiyama A."/>
            <person name="Inagaki F."/>
            <person name="Takami H."/>
        </authorList>
    </citation>
    <scope>NUCLEOTIDE SEQUENCE</scope>
    <source>
        <strain evidence="1">Expedition CK06-06</strain>
    </source>
</reference>
<evidence type="ECO:0000313" key="1">
    <source>
        <dbReference type="EMBL" id="GAI53395.1"/>
    </source>
</evidence>
<dbReference type="EMBL" id="BARV01035062">
    <property type="protein sequence ID" value="GAI53395.1"/>
    <property type="molecule type" value="Genomic_DNA"/>
</dbReference>
<comment type="caution">
    <text evidence="1">The sequence shown here is derived from an EMBL/GenBank/DDBJ whole genome shotgun (WGS) entry which is preliminary data.</text>
</comment>
<dbReference type="AlphaFoldDB" id="X1QR07"/>
<name>X1QR07_9ZZZZ</name>
<proteinExistence type="predicted"/>
<gene>
    <name evidence="1" type="ORF">S06H3_54768</name>
</gene>